<dbReference type="Gene3D" id="1.10.287.130">
    <property type="match status" value="1"/>
</dbReference>
<dbReference type="SUPFAM" id="SSF55785">
    <property type="entry name" value="PYP-like sensor domain (PAS domain)"/>
    <property type="match status" value="1"/>
</dbReference>
<dbReference type="GO" id="GO:0009584">
    <property type="term" value="P:detection of visible light"/>
    <property type="evidence" value="ECO:0007669"/>
    <property type="project" value="InterPro"/>
</dbReference>
<keyword evidence="7" id="KW-0067">ATP-binding</keyword>
<evidence type="ECO:0000256" key="3">
    <source>
        <dbReference type="ARBA" id="ARBA00022606"/>
    </source>
</evidence>
<keyword evidence="10" id="KW-0675">Receptor</keyword>
<dbReference type="InterPro" id="IPR043150">
    <property type="entry name" value="Phytochrome_PHY_sf"/>
</dbReference>
<dbReference type="GO" id="GO:0006355">
    <property type="term" value="P:regulation of DNA-templated transcription"/>
    <property type="evidence" value="ECO:0007669"/>
    <property type="project" value="InterPro"/>
</dbReference>
<dbReference type="HOGENOM" id="CLU_000445_50_4_1"/>
<dbReference type="InterPro" id="IPR036890">
    <property type="entry name" value="HATPase_C_sf"/>
</dbReference>
<evidence type="ECO:0000256" key="9">
    <source>
        <dbReference type="ARBA" id="ARBA00023012"/>
    </source>
</evidence>
<dbReference type="InterPro" id="IPR016132">
    <property type="entry name" value="Phyto_chromo_attachment"/>
</dbReference>
<dbReference type="OrthoDB" id="2015534at2759"/>
<dbReference type="Gene3D" id="3.30.450.40">
    <property type="match status" value="1"/>
</dbReference>
<gene>
    <name evidence="16" type="ORF">CC1G_02967</name>
</gene>
<dbReference type="SUPFAM" id="SSF55781">
    <property type="entry name" value="GAF domain-like"/>
    <property type="match status" value="2"/>
</dbReference>
<dbReference type="InParanoid" id="A8NRX2"/>
<evidence type="ECO:0000313" key="16">
    <source>
        <dbReference type="EMBL" id="EAU85944.2"/>
    </source>
</evidence>
<feature type="region of interest" description="Disordered" evidence="12">
    <location>
        <begin position="451"/>
        <end position="489"/>
    </location>
</feature>
<dbReference type="InterPro" id="IPR005467">
    <property type="entry name" value="His_kinase_dom"/>
</dbReference>
<feature type="domain" description="Phytochrome chromophore attachment site" evidence="13">
    <location>
        <begin position="570"/>
        <end position="684"/>
    </location>
</feature>
<evidence type="ECO:0000256" key="4">
    <source>
        <dbReference type="ARBA" id="ARBA00022679"/>
    </source>
</evidence>
<dbReference type="Gene3D" id="3.30.450.20">
    <property type="entry name" value="PAS domain"/>
    <property type="match status" value="2"/>
</dbReference>
<evidence type="ECO:0000256" key="11">
    <source>
        <dbReference type="PROSITE-ProRule" id="PRU00169"/>
    </source>
</evidence>
<dbReference type="InterPro" id="IPR036097">
    <property type="entry name" value="HisK_dim/P_sf"/>
</dbReference>
<evidence type="ECO:0000256" key="1">
    <source>
        <dbReference type="ARBA" id="ARBA00022543"/>
    </source>
</evidence>
<keyword evidence="4" id="KW-0808">Transferase</keyword>
<feature type="domain" description="Response regulatory" evidence="15">
    <location>
        <begin position="1288"/>
        <end position="1418"/>
    </location>
</feature>
<feature type="compositionally biased region" description="Low complexity" evidence="12">
    <location>
        <begin position="1150"/>
        <end position="1169"/>
    </location>
</feature>
<dbReference type="GO" id="GO:0009881">
    <property type="term" value="F:photoreceptor activity"/>
    <property type="evidence" value="ECO:0007669"/>
    <property type="project" value="UniProtKB-KW"/>
</dbReference>
<evidence type="ECO:0000259" key="15">
    <source>
        <dbReference type="PROSITE" id="PS50110"/>
    </source>
</evidence>
<dbReference type="RefSeq" id="XP_001835879.2">
    <property type="nucleotide sequence ID" value="XM_001835827.2"/>
</dbReference>
<dbReference type="eggNOG" id="KOG0519">
    <property type="taxonomic scope" value="Eukaryota"/>
</dbReference>
<keyword evidence="1" id="KW-0600">Photoreceptor protein</keyword>
<organism evidence="16 17">
    <name type="scientific">Coprinopsis cinerea (strain Okayama-7 / 130 / ATCC MYA-4618 / FGSC 9003)</name>
    <name type="common">Inky cap fungus</name>
    <name type="synonym">Hormographiella aspergillata</name>
    <dbReference type="NCBI Taxonomy" id="240176"/>
    <lineage>
        <taxon>Eukaryota</taxon>
        <taxon>Fungi</taxon>
        <taxon>Dikarya</taxon>
        <taxon>Basidiomycota</taxon>
        <taxon>Agaricomycotina</taxon>
        <taxon>Agaricomycetes</taxon>
        <taxon>Agaricomycetidae</taxon>
        <taxon>Agaricales</taxon>
        <taxon>Agaricineae</taxon>
        <taxon>Psathyrellaceae</taxon>
        <taxon>Coprinopsis</taxon>
    </lineage>
</organism>
<keyword evidence="5" id="KW-0547">Nucleotide-binding</keyword>
<feature type="region of interest" description="Disordered" evidence="12">
    <location>
        <begin position="1"/>
        <end position="111"/>
    </location>
</feature>
<dbReference type="PROSITE" id="PS50046">
    <property type="entry name" value="PHYTOCHROME_2"/>
    <property type="match status" value="1"/>
</dbReference>
<dbReference type="Pfam" id="PF00072">
    <property type="entry name" value="Response_reg"/>
    <property type="match status" value="1"/>
</dbReference>
<evidence type="ECO:0000256" key="10">
    <source>
        <dbReference type="ARBA" id="ARBA00023170"/>
    </source>
</evidence>
<dbReference type="KEGG" id="cci:CC1G_02967"/>
<evidence type="ECO:0000256" key="12">
    <source>
        <dbReference type="SAM" id="MobiDB-lite"/>
    </source>
</evidence>
<dbReference type="Gene3D" id="3.40.50.2300">
    <property type="match status" value="1"/>
</dbReference>
<dbReference type="SUPFAM" id="SSF55874">
    <property type="entry name" value="ATPase domain of HSP90 chaperone/DNA topoisomerase II/histidine kinase"/>
    <property type="match status" value="1"/>
</dbReference>
<feature type="modified residue" description="4-aspartylphosphate" evidence="11">
    <location>
        <position position="1338"/>
    </location>
</feature>
<dbReference type="SMART" id="SM00387">
    <property type="entry name" value="HATPase_c"/>
    <property type="match status" value="1"/>
</dbReference>
<evidence type="ECO:0000259" key="14">
    <source>
        <dbReference type="PROSITE" id="PS50109"/>
    </source>
</evidence>
<protein>
    <submittedName>
        <fullName evidence="16">Atypical/HisK protein kinase</fullName>
    </submittedName>
</protein>
<feature type="compositionally biased region" description="Low complexity" evidence="12">
    <location>
        <begin position="461"/>
        <end position="477"/>
    </location>
</feature>
<keyword evidence="2 11" id="KW-0597">Phosphoprotein</keyword>
<feature type="compositionally biased region" description="Basic residues" evidence="12">
    <location>
        <begin position="275"/>
        <end position="288"/>
    </location>
</feature>
<dbReference type="STRING" id="240176.A8NRX2"/>
<evidence type="ECO:0000256" key="7">
    <source>
        <dbReference type="ARBA" id="ARBA00022840"/>
    </source>
</evidence>
<evidence type="ECO:0000256" key="5">
    <source>
        <dbReference type="ARBA" id="ARBA00022741"/>
    </source>
</evidence>
<dbReference type="PROSITE" id="PS50109">
    <property type="entry name" value="HIS_KIN"/>
    <property type="match status" value="1"/>
</dbReference>
<dbReference type="InterPro" id="IPR003594">
    <property type="entry name" value="HATPase_dom"/>
</dbReference>
<dbReference type="SMART" id="SM00388">
    <property type="entry name" value="HisKA"/>
    <property type="match status" value="1"/>
</dbReference>
<dbReference type="Proteomes" id="UP000001861">
    <property type="component" value="Unassembled WGS sequence"/>
</dbReference>
<dbReference type="PANTHER" id="PTHR43065">
    <property type="entry name" value="SENSOR HISTIDINE KINASE"/>
    <property type="match status" value="1"/>
</dbReference>
<feature type="compositionally biased region" description="Polar residues" evidence="12">
    <location>
        <begin position="521"/>
        <end position="530"/>
    </location>
</feature>
<feature type="compositionally biased region" description="Polar residues" evidence="12">
    <location>
        <begin position="293"/>
        <end position="306"/>
    </location>
</feature>
<dbReference type="Gene3D" id="3.30.450.270">
    <property type="match status" value="1"/>
</dbReference>
<feature type="domain" description="Histidine kinase" evidence="14">
    <location>
        <begin position="912"/>
        <end position="1139"/>
    </location>
</feature>
<reference evidence="16 17" key="1">
    <citation type="journal article" date="2010" name="Proc. Natl. Acad. Sci. U.S.A.">
        <title>Insights into evolution of multicellular fungi from the assembled chromosomes of the mushroom Coprinopsis cinerea (Coprinus cinereus).</title>
        <authorList>
            <person name="Stajich J.E."/>
            <person name="Wilke S.K."/>
            <person name="Ahren D."/>
            <person name="Au C.H."/>
            <person name="Birren B.W."/>
            <person name="Borodovsky M."/>
            <person name="Burns C."/>
            <person name="Canback B."/>
            <person name="Casselton L.A."/>
            <person name="Cheng C.K."/>
            <person name="Deng J."/>
            <person name="Dietrich F.S."/>
            <person name="Fargo D.C."/>
            <person name="Farman M.L."/>
            <person name="Gathman A.C."/>
            <person name="Goldberg J."/>
            <person name="Guigo R."/>
            <person name="Hoegger P.J."/>
            <person name="Hooker J.B."/>
            <person name="Huggins A."/>
            <person name="James T.Y."/>
            <person name="Kamada T."/>
            <person name="Kilaru S."/>
            <person name="Kodira C."/>
            <person name="Kues U."/>
            <person name="Kupfer D."/>
            <person name="Kwan H.S."/>
            <person name="Lomsadze A."/>
            <person name="Li W."/>
            <person name="Lilly W.W."/>
            <person name="Ma L.J."/>
            <person name="Mackey A.J."/>
            <person name="Manning G."/>
            <person name="Martin F."/>
            <person name="Muraguchi H."/>
            <person name="Natvig D.O."/>
            <person name="Palmerini H."/>
            <person name="Ramesh M.A."/>
            <person name="Rehmeyer C.J."/>
            <person name="Roe B.A."/>
            <person name="Shenoy N."/>
            <person name="Stanke M."/>
            <person name="Ter-Hovhannisyan V."/>
            <person name="Tunlid A."/>
            <person name="Velagapudi R."/>
            <person name="Vision T.J."/>
            <person name="Zeng Q."/>
            <person name="Zolan M.E."/>
            <person name="Pukkila P.J."/>
        </authorList>
    </citation>
    <scope>NUCLEOTIDE SEQUENCE [LARGE SCALE GENOMIC DNA]</scope>
    <source>
        <strain evidence="17">Okayama-7 / 130 / ATCC MYA-4618 / FGSC 9003</strain>
    </source>
</reference>
<dbReference type="InterPro" id="IPR035965">
    <property type="entry name" value="PAS-like_dom_sf"/>
</dbReference>
<sequence length="1439" mass="156474">MSIITKVQNWRPLQASVAGEPPPAAIRRRSNTFSSINSPSNDDDAPPRQVKAPDTPKKQKKRRKNTNYYHYPAGEQTTPRRFSTVAPTSPESRASDSSAPQSPVVSSLSATDYAYTEEPEVVPDVPLPLLAADALAATAAILPFATPPMPTVTPTNTAPEIGYFPPMAAESDSLPSTESQSKPSNQEESNPPPSDQLITPGLNPVDDVKEEEPEPSEYLPFNLSETGIVHLPSLPPSKENTEDDSSRGTSRSPYWPGSGSGRRSTHSSNPGSSDHRRKTSKRGKKGSSRSHEFTSSPLLQTASQPYSSSGEHDDSHSSRLSISSGEHHMTVQFEHVETEDGHHVIMGREGKLQRCEDEPIRTPGAVQGFGVLIALDDLEDVLLVRQVSEQTTIATPLMSSAFLAGEHLGQRFPVIPTLSMDGGRGLVGVQPTVQKGSYLPQVLRPALRNRCLQGGKSSPASGHTSSGTSVGTPSGISDKSKPSGIEGEESWLPSASNILESTTSYSKPIPALERLRRMSRPASSSTPQTGTRRDRKGRNRPPNERGGAVGMMDVFAVMAQINEQIGAAPDLDTFLKIVVGVIKDLTQFHRVMIYQFDEMWNGEVVAELVDWAQSHDLFKGLHFPSGDIPAQARALYAVNKVRLLYDRAQPTARIVCRAKEDLDTPLDMTHCYLRAMSPIHVKCMPLVCIASPAKTSPQIWKTWDPSNIASSKPVDLEEHRAAELCAEVAYEEAGQHYYLGAASGLFDADFGILVIGEGAKILGPNQHGQEILVVAEYLRLKQFDTIQASQSVIADYPDLKLTTGLEVIAGLLYVPLSRGGGDFIAFLRRGQPRHVNWAGKPLKEGQNAPSLEPRKSFKIWSETVAGRCRAWNDEQLETAGVLALVYGKFIEVWRQKQTAMQSTKLANLILNNASHEVRTPLNHIINYLEMALNGSLDQETRENLSRSHAASKSLLFTINDLLDLTRIESGNETSFYEPFNIHSAIEEATYVYKAEADRRGLNFTLELQSSPCTVIGDSKKIKTVVQNLTANALKYTAKGSITVTCTTFCEPEGLRDEDQIVVEIVVADTGCGIESVKLESIFREFEQVESTEGKSNTDAGVGLGLAVVARIVEQLGGQLRVDSVVDEGSRFSFLIPLSLSNRVDSEYNQSEGSSQRSSGRSSLARSAGSPGAGSGHSNDIDTLVDVLASNKLVDDITEGPPPRRNGSNGSSGSRHAPGTFPVTGSKYPVRPVKIDNFEKAAAAFASGSGPAPLRSPPAEREHRKVFVSSPSPQVDAPPPSQPESPKLRVLIVEDNDINRVILAKRLTMKGHTVVNTTNGQEGLDMVKRDQAFDVIFMDIQMPILNGFEATEQIRQVEPQPSMPSRPSCKLNDGRIPIFAVSASLKESQRDELAEHGMDGWILKPIDFKRLNTILKGWGIIGRMEGGCIGLRVRVGVGRS</sequence>
<dbReference type="GeneID" id="6012414"/>
<dbReference type="CDD" id="cd17546">
    <property type="entry name" value="REC_hyHK_CKI1_RcsC-like"/>
    <property type="match status" value="1"/>
</dbReference>
<dbReference type="PROSITE" id="PS50110">
    <property type="entry name" value="RESPONSE_REGULATORY"/>
    <property type="match status" value="1"/>
</dbReference>
<dbReference type="InterPro" id="IPR029016">
    <property type="entry name" value="GAF-like_dom_sf"/>
</dbReference>
<feature type="region of interest" description="Disordered" evidence="12">
    <location>
        <begin position="1246"/>
        <end position="1284"/>
    </location>
</feature>
<feature type="compositionally biased region" description="Low complexity" evidence="12">
    <location>
        <begin position="1204"/>
        <end position="1214"/>
    </location>
</feature>
<feature type="region of interest" description="Disordered" evidence="12">
    <location>
        <begin position="1145"/>
        <end position="1179"/>
    </location>
</feature>
<feature type="region of interest" description="Disordered" evidence="12">
    <location>
        <begin position="509"/>
        <end position="548"/>
    </location>
</feature>
<feature type="compositionally biased region" description="Polar residues" evidence="12">
    <location>
        <begin position="31"/>
        <end position="40"/>
    </location>
</feature>
<dbReference type="Pfam" id="PF00360">
    <property type="entry name" value="PHY"/>
    <property type="match status" value="1"/>
</dbReference>
<dbReference type="InterPro" id="IPR003661">
    <property type="entry name" value="HisK_dim/P_dom"/>
</dbReference>
<evidence type="ECO:0000256" key="6">
    <source>
        <dbReference type="ARBA" id="ARBA00022777"/>
    </source>
</evidence>
<evidence type="ECO:0000256" key="2">
    <source>
        <dbReference type="ARBA" id="ARBA00022553"/>
    </source>
</evidence>
<feature type="region of interest" description="Disordered" evidence="12">
    <location>
        <begin position="1193"/>
        <end position="1228"/>
    </location>
</feature>
<dbReference type="GO" id="GO:0005524">
    <property type="term" value="F:ATP binding"/>
    <property type="evidence" value="ECO:0007669"/>
    <property type="project" value="UniProtKB-KW"/>
</dbReference>
<evidence type="ECO:0000256" key="8">
    <source>
        <dbReference type="ARBA" id="ARBA00022991"/>
    </source>
</evidence>
<dbReference type="VEuPathDB" id="FungiDB:CC1G_02967"/>
<keyword evidence="3" id="KW-0716">Sensory transduction</keyword>
<keyword evidence="9" id="KW-0902">Two-component regulatory system</keyword>
<feature type="compositionally biased region" description="Polar residues" evidence="12">
    <location>
        <begin position="75"/>
        <end position="110"/>
    </location>
</feature>
<accession>A8NRX2</accession>
<dbReference type="InterPro" id="IPR004358">
    <property type="entry name" value="Sig_transdc_His_kin-like_C"/>
</dbReference>
<keyword evidence="8" id="KW-0157">Chromophore</keyword>
<feature type="region of interest" description="Disordered" evidence="12">
    <location>
        <begin position="144"/>
        <end position="321"/>
    </location>
</feature>
<dbReference type="SUPFAM" id="SSF47384">
    <property type="entry name" value="Homodimeric domain of signal transducing histidine kinase"/>
    <property type="match status" value="1"/>
</dbReference>
<name>A8NRX2_COPC7</name>
<dbReference type="SUPFAM" id="SSF52172">
    <property type="entry name" value="CheY-like"/>
    <property type="match status" value="1"/>
</dbReference>
<dbReference type="PANTHER" id="PTHR43065:SF10">
    <property type="entry name" value="PEROXIDE STRESS-ACTIVATED HISTIDINE KINASE MAK3"/>
    <property type="match status" value="1"/>
</dbReference>
<dbReference type="GO" id="GO:0000155">
    <property type="term" value="F:phosphorelay sensor kinase activity"/>
    <property type="evidence" value="ECO:0007669"/>
    <property type="project" value="InterPro"/>
</dbReference>
<comment type="caution">
    <text evidence="16">The sequence shown here is derived from an EMBL/GenBank/DDBJ whole genome shotgun (WGS) entry which is preliminary data.</text>
</comment>
<keyword evidence="6 16" id="KW-0418">Kinase</keyword>
<dbReference type="InterPro" id="IPR013515">
    <property type="entry name" value="Phytochrome_cen-reg"/>
</dbReference>
<dbReference type="Pfam" id="PF08446">
    <property type="entry name" value="PAS_2"/>
    <property type="match status" value="1"/>
</dbReference>
<dbReference type="OMA" id="WVMKPIN"/>
<dbReference type="InterPro" id="IPR001789">
    <property type="entry name" value="Sig_transdc_resp-reg_receiver"/>
</dbReference>
<dbReference type="EMBL" id="AACS02000008">
    <property type="protein sequence ID" value="EAU85944.2"/>
    <property type="molecule type" value="Genomic_DNA"/>
</dbReference>
<dbReference type="SMART" id="SM00448">
    <property type="entry name" value="REC"/>
    <property type="match status" value="1"/>
</dbReference>
<keyword evidence="17" id="KW-1185">Reference proteome</keyword>
<proteinExistence type="predicted"/>
<dbReference type="CDD" id="cd00082">
    <property type="entry name" value="HisKA"/>
    <property type="match status" value="1"/>
</dbReference>
<dbReference type="Gene3D" id="3.30.565.10">
    <property type="entry name" value="Histidine kinase-like ATPase, C-terminal domain"/>
    <property type="match status" value="1"/>
</dbReference>
<evidence type="ECO:0000259" key="13">
    <source>
        <dbReference type="PROSITE" id="PS50046"/>
    </source>
</evidence>
<dbReference type="Pfam" id="PF00512">
    <property type="entry name" value="HisKA"/>
    <property type="match status" value="1"/>
</dbReference>
<dbReference type="InterPro" id="IPR013654">
    <property type="entry name" value="PAS_2"/>
</dbReference>
<dbReference type="PRINTS" id="PR00344">
    <property type="entry name" value="BCTRLSENSOR"/>
</dbReference>
<evidence type="ECO:0000313" key="17">
    <source>
        <dbReference type="Proteomes" id="UP000001861"/>
    </source>
</evidence>
<dbReference type="InterPro" id="IPR011006">
    <property type="entry name" value="CheY-like_superfamily"/>
</dbReference>
<dbReference type="Pfam" id="PF02518">
    <property type="entry name" value="HATPase_c"/>
    <property type="match status" value="1"/>
</dbReference>